<feature type="region of interest" description="Disordered" evidence="1">
    <location>
        <begin position="375"/>
        <end position="397"/>
    </location>
</feature>
<proteinExistence type="predicted"/>
<protein>
    <submittedName>
        <fullName evidence="2">Uncharacterized protein</fullName>
    </submittedName>
</protein>
<evidence type="ECO:0000256" key="1">
    <source>
        <dbReference type="SAM" id="MobiDB-lite"/>
    </source>
</evidence>
<organism evidence="2 3">
    <name type="scientific">Pristionchus mayeri</name>
    <dbReference type="NCBI Taxonomy" id="1317129"/>
    <lineage>
        <taxon>Eukaryota</taxon>
        <taxon>Metazoa</taxon>
        <taxon>Ecdysozoa</taxon>
        <taxon>Nematoda</taxon>
        <taxon>Chromadorea</taxon>
        <taxon>Rhabditida</taxon>
        <taxon>Rhabditina</taxon>
        <taxon>Diplogasteromorpha</taxon>
        <taxon>Diplogasteroidea</taxon>
        <taxon>Neodiplogasteridae</taxon>
        <taxon>Pristionchus</taxon>
    </lineage>
</organism>
<name>A0AAN5I6U7_9BILA</name>
<gene>
    <name evidence="2" type="ORF">PMAYCL1PPCAC_23610</name>
</gene>
<dbReference type="AlphaFoldDB" id="A0AAN5I6U7"/>
<evidence type="ECO:0000313" key="3">
    <source>
        <dbReference type="Proteomes" id="UP001328107"/>
    </source>
</evidence>
<feature type="compositionally biased region" description="Basic and acidic residues" evidence="1">
    <location>
        <begin position="380"/>
        <end position="390"/>
    </location>
</feature>
<reference evidence="3" key="1">
    <citation type="submission" date="2022-10" db="EMBL/GenBank/DDBJ databases">
        <title>Genome assembly of Pristionchus species.</title>
        <authorList>
            <person name="Yoshida K."/>
            <person name="Sommer R.J."/>
        </authorList>
    </citation>
    <scope>NUCLEOTIDE SEQUENCE [LARGE SCALE GENOMIC DNA]</scope>
    <source>
        <strain evidence="3">RS5460</strain>
    </source>
</reference>
<comment type="caution">
    <text evidence="2">The sequence shown here is derived from an EMBL/GenBank/DDBJ whole genome shotgun (WGS) entry which is preliminary data.</text>
</comment>
<feature type="region of interest" description="Disordered" evidence="1">
    <location>
        <begin position="428"/>
        <end position="448"/>
    </location>
</feature>
<sequence length="471" mass="54489">MDDPSNICLGAIGGGVSARRDVYALIHLANVIRKNVLLIAPGIDAKGFSKFVHGPNKKTRDAMGVAVSQLPKTITKSVVSCLGKYHVEDKSNVDYCRKFRKIFMRNNKLGVQAAEFFMKNLTTARCNGIVFIMQPYLVLRYDLKRRDSWFDRCRFIWISCALFRLPTLLPVLAAQLTLYTIKMFIQEPSFTRKEEFRMLEELVHFLPGLANVAKPPFGVSLSVWYRNMARHRKIALEAILAEANNRGDLQYHIPPYSMIMFDSMQELISYIEDELKYCDEQETMEKSDQRKYNAAKDPFDDDSELDDEDKELLQLGGYRLEREEDVEEEEIVEYLVEMEDIVEYEDVTEEYVHEDEEEYSEAHIKIFQNSGKNITNGFDTRSREESDREGSVPGNDIPLESNCQLLKKITEDDVQFYFTTTFGNGWIRSTEKGYEGDGDKEISSRSGIVEDEYLLEGDDIRGRKEERRCHQ</sequence>
<feature type="region of interest" description="Disordered" evidence="1">
    <location>
        <begin position="284"/>
        <end position="307"/>
    </location>
</feature>
<feature type="compositionally biased region" description="Basic and acidic residues" evidence="1">
    <location>
        <begin position="429"/>
        <end position="443"/>
    </location>
</feature>
<dbReference type="Proteomes" id="UP001328107">
    <property type="component" value="Unassembled WGS sequence"/>
</dbReference>
<evidence type="ECO:0000313" key="2">
    <source>
        <dbReference type="EMBL" id="GMR53415.1"/>
    </source>
</evidence>
<dbReference type="EMBL" id="BTRK01000005">
    <property type="protein sequence ID" value="GMR53415.1"/>
    <property type="molecule type" value="Genomic_DNA"/>
</dbReference>
<keyword evidence="3" id="KW-1185">Reference proteome</keyword>
<accession>A0AAN5I6U7</accession>